<dbReference type="SUPFAM" id="SSF55486">
    <property type="entry name" value="Metalloproteases ('zincins'), catalytic domain"/>
    <property type="match status" value="1"/>
</dbReference>
<dbReference type="Gene3D" id="1.10.472.150">
    <property type="entry name" value="Glucose-regulated metallo-peptidase M90, N-terminal domain"/>
    <property type="match status" value="1"/>
</dbReference>
<dbReference type="Gene3D" id="3.40.390.10">
    <property type="entry name" value="Collagenase (Catalytic Domain)"/>
    <property type="match status" value="1"/>
</dbReference>
<accession>A0A1W1WRH7</accession>
<reference evidence="2" key="1">
    <citation type="submission" date="2017-04" db="EMBL/GenBank/DDBJ databases">
        <authorList>
            <person name="Varghese N."/>
            <person name="Submissions S."/>
        </authorList>
    </citation>
    <scope>NUCLEOTIDE SEQUENCE [LARGE SCALE GENOMIC DNA]</scope>
    <source>
        <strain evidence="2">DSM 16512</strain>
    </source>
</reference>
<dbReference type="PANTHER" id="PTHR30164">
    <property type="entry name" value="MTFA PEPTIDASE"/>
    <property type="match status" value="1"/>
</dbReference>
<dbReference type="GO" id="GO:0005829">
    <property type="term" value="C:cytosol"/>
    <property type="evidence" value="ECO:0007669"/>
    <property type="project" value="TreeGrafter"/>
</dbReference>
<sequence>MLLFGAILLIYVFYQAFIFLVTDGRYKLYKLLGHFPKKYQEYLKAYFPFYNRLPQHLRKRLEACIFTFIKEKEFIGRGIKIDDMKKVLIAADACLLTIGHDRCEYKHVKSIFVYPEAVMKHEKIANGWIVTEQDQVLLGEAWQGGEVILSWRDLVAGNQNPNDGKNVGLHEFAHQLDMEDGEADGTPPLPLQLYPRWSSIMSKEFAKLQELYKKHKKGFLDYYATTNAAEFFAVATEAFFEKSERLQKEEPELYAILKEYYNLDPASWNKNR</sequence>
<dbReference type="InterPro" id="IPR042252">
    <property type="entry name" value="MtfA_N"/>
</dbReference>
<evidence type="ECO:0000313" key="1">
    <source>
        <dbReference type="EMBL" id="SMC08887.1"/>
    </source>
</evidence>
<dbReference type="PANTHER" id="PTHR30164:SF2">
    <property type="entry name" value="PROTEIN MTFA"/>
    <property type="match status" value="1"/>
</dbReference>
<protein>
    <recommendedName>
        <fullName evidence="3">Zinc-dependent peptidase</fullName>
    </recommendedName>
</protein>
<evidence type="ECO:0000313" key="2">
    <source>
        <dbReference type="Proteomes" id="UP000192602"/>
    </source>
</evidence>
<dbReference type="GO" id="GO:0008237">
    <property type="term" value="F:metallopeptidase activity"/>
    <property type="evidence" value="ECO:0007669"/>
    <property type="project" value="InterPro"/>
</dbReference>
<dbReference type="EMBL" id="FWWZ01000001">
    <property type="protein sequence ID" value="SMC08887.1"/>
    <property type="molecule type" value="Genomic_DNA"/>
</dbReference>
<dbReference type="InterPro" id="IPR010384">
    <property type="entry name" value="MtfA_fam"/>
</dbReference>
<name>A0A1W1WRH7_9BACT</name>
<dbReference type="AlphaFoldDB" id="A0A1W1WRH7"/>
<dbReference type="Proteomes" id="UP000192602">
    <property type="component" value="Unassembled WGS sequence"/>
</dbReference>
<gene>
    <name evidence="1" type="ORF">SAMN05660197_0669</name>
</gene>
<proteinExistence type="predicted"/>
<dbReference type="STRING" id="1069081.SAMN05660197_0669"/>
<dbReference type="Pfam" id="PF06167">
    <property type="entry name" value="Peptidase_M90"/>
    <property type="match status" value="1"/>
</dbReference>
<dbReference type="GO" id="GO:0004177">
    <property type="term" value="F:aminopeptidase activity"/>
    <property type="evidence" value="ECO:0007669"/>
    <property type="project" value="TreeGrafter"/>
</dbReference>
<dbReference type="CDD" id="cd20169">
    <property type="entry name" value="Peptidase_M90_mtfA"/>
    <property type="match status" value="1"/>
</dbReference>
<organism evidence="1 2">
    <name type="scientific">Nitratiruptor tergarcus DSM 16512</name>
    <dbReference type="NCBI Taxonomy" id="1069081"/>
    <lineage>
        <taxon>Bacteria</taxon>
        <taxon>Pseudomonadati</taxon>
        <taxon>Campylobacterota</taxon>
        <taxon>Epsilonproteobacteria</taxon>
        <taxon>Nautiliales</taxon>
        <taxon>Nitratiruptoraceae</taxon>
        <taxon>Nitratiruptor</taxon>
    </lineage>
</organism>
<dbReference type="OrthoDB" id="9786424at2"/>
<dbReference type="InterPro" id="IPR024079">
    <property type="entry name" value="MetalloPept_cat_dom_sf"/>
</dbReference>
<keyword evidence="2" id="KW-1185">Reference proteome</keyword>
<evidence type="ECO:0008006" key="3">
    <source>
        <dbReference type="Google" id="ProtNLM"/>
    </source>
</evidence>